<dbReference type="Pfam" id="PF13537">
    <property type="entry name" value="GATase_7"/>
    <property type="match status" value="1"/>
</dbReference>
<dbReference type="Pfam" id="PF00733">
    <property type="entry name" value="Asn_synthase"/>
    <property type="match status" value="1"/>
</dbReference>
<dbReference type="Proteomes" id="UP000295807">
    <property type="component" value="Unassembled WGS sequence"/>
</dbReference>
<proteinExistence type="inferred from homology"/>
<evidence type="ECO:0000256" key="6">
    <source>
        <dbReference type="ARBA" id="ARBA00022962"/>
    </source>
</evidence>
<dbReference type="InterPro" id="IPR033738">
    <property type="entry name" value="AsnB_N"/>
</dbReference>
<sequence length="652" mass="74727">MCGITGYWQAEGLEDGAAAVLERMTKTLRHRGPDGFRYHVDKEKGLAMGHARLSIIDLNTGDQPLYNEDKTRVLTVNGEFYDYKRIRTRLRLQEGASFGTKSDSEIALPLYERYGLDFVSHLRGEFAFSLYDQDKDRLVLVRDRFGVKPLFYHIGADAVYWGSEIKSLFAHPRVPRAFSSEGVLHQLMHTMVPGTSAFKDIYSLKPGHMLLISRRGKQFDIREHKYWDMDFPEEDARNSSLSPEHHIERTQETLTDAVQQRLEADVPVGCYLSGGIDSCSMLGMSAAMQQSPVKAFTISFDNKDYDEAHIAREMAEKVRADQEQISLSATELYGDNYVQTLWHSERTFYNTLGVAKFCMSRRVNECGYRVVVTGEGSDELFGGYPAFKRDMLRHGLNEGHDPEEVASYQKLMDETNKLFKGAILSEDPVSHPAMESLVGFTPSWIQPWIQTLEIARPLLHGDLLAGLKDYDPLDAIAGSIDKSQLDRRHALDKAQYTWSKTMLECQILNWGGDRVDMAHSMESRPAFLDHHVAEMAVQIPPHYRIHGNTEKWVLREAMQKILPQVLYEREKFAFMAPPSHTDKKKQEGLRNLLEEYMNPQAIRDVGLFDPDRLQDFLEKYRQDTDPVSLTRKDALMNHLLGLHILWHQFVKN</sequence>
<keyword evidence="13" id="KW-1185">Reference proteome</keyword>
<keyword evidence="8" id="KW-0061">Asparagine biosynthesis</keyword>
<evidence type="ECO:0000259" key="11">
    <source>
        <dbReference type="PROSITE" id="PS51278"/>
    </source>
</evidence>
<dbReference type="AlphaFoldDB" id="A0A4R3KY55"/>
<evidence type="ECO:0000256" key="10">
    <source>
        <dbReference type="PIRSR" id="PIRSR001589-3"/>
    </source>
</evidence>
<dbReference type="InterPro" id="IPR001962">
    <property type="entry name" value="Asn_synthase"/>
</dbReference>
<dbReference type="EC" id="6.3.5.4" evidence="3"/>
<dbReference type="RefSeq" id="WP_132127663.1">
    <property type="nucleotide sequence ID" value="NZ_CP042432.1"/>
</dbReference>
<evidence type="ECO:0000313" key="13">
    <source>
        <dbReference type="Proteomes" id="UP000295807"/>
    </source>
</evidence>
<protein>
    <recommendedName>
        <fullName evidence="3">asparagine synthase (glutamine-hydrolyzing)</fullName>
        <ecNumber evidence="3">6.3.5.4</ecNumber>
    </recommendedName>
</protein>
<name>A0A4R3KY55_9SPHI</name>
<dbReference type="InterPro" id="IPR006426">
    <property type="entry name" value="Asn_synth_AEB"/>
</dbReference>
<keyword evidence="8" id="KW-0028">Amino-acid biosynthesis</keyword>
<dbReference type="GO" id="GO:0006529">
    <property type="term" value="P:asparagine biosynthetic process"/>
    <property type="evidence" value="ECO:0007669"/>
    <property type="project" value="UniProtKB-KW"/>
</dbReference>
<dbReference type="GO" id="GO:0004066">
    <property type="term" value="F:asparagine synthase (glutamine-hydrolyzing) activity"/>
    <property type="evidence" value="ECO:0007669"/>
    <property type="project" value="UniProtKB-EC"/>
</dbReference>
<dbReference type="InterPro" id="IPR051786">
    <property type="entry name" value="ASN_synthetase/amidase"/>
</dbReference>
<dbReference type="GO" id="GO:0005829">
    <property type="term" value="C:cytosol"/>
    <property type="evidence" value="ECO:0007669"/>
    <property type="project" value="TreeGrafter"/>
</dbReference>
<evidence type="ECO:0000256" key="9">
    <source>
        <dbReference type="PIRSR" id="PIRSR001589-2"/>
    </source>
</evidence>
<dbReference type="SUPFAM" id="SSF52402">
    <property type="entry name" value="Adenine nucleotide alpha hydrolases-like"/>
    <property type="match status" value="1"/>
</dbReference>
<dbReference type="PANTHER" id="PTHR43284:SF1">
    <property type="entry name" value="ASPARAGINE SYNTHETASE"/>
    <property type="match status" value="1"/>
</dbReference>
<feature type="active site" description="For GATase activity" evidence="8">
    <location>
        <position position="2"/>
    </location>
</feature>
<dbReference type="GO" id="GO:0005524">
    <property type="term" value="F:ATP binding"/>
    <property type="evidence" value="ECO:0007669"/>
    <property type="project" value="UniProtKB-KW"/>
</dbReference>
<dbReference type="InterPro" id="IPR029055">
    <property type="entry name" value="Ntn_hydrolases_N"/>
</dbReference>
<keyword evidence="4 9" id="KW-0547">Nucleotide-binding</keyword>
<comment type="catalytic activity">
    <reaction evidence="7">
        <text>L-aspartate + L-glutamine + ATP + H2O = L-asparagine + L-glutamate + AMP + diphosphate + H(+)</text>
        <dbReference type="Rhea" id="RHEA:12228"/>
        <dbReference type="ChEBI" id="CHEBI:15377"/>
        <dbReference type="ChEBI" id="CHEBI:15378"/>
        <dbReference type="ChEBI" id="CHEBI:29985"/>
        <dbReference type="ChEBI" id="CHEBI:29991"/>
        <dbReference type="ChEBI" id="CHEBI:30616"/>
        <dbReference type="ChEBI" id="CHEBI:33019"/>
        <dbReference type="ChEBI" id="CHEBI:58048"/>
        <dbReference type="ChEBI" id="CHEBI:58359"/>
        <dbReference type="ChEBI" id="CHEBI:456215"/>
        <dbReference type="EC" id="6.3.5.4"/>
    </reaction>
</comment>
<evidence type="ECO:0000256" key="4">
    <source>
        <dbReference type="ARBA" id="ARBA00022741"/>
    </source>
</evidence>
<gene>
    <name evidence="12" type="ORF">EDD80_101413</name>
</gene>
<dbReference type="NCBIfam" id="TIGR01536">
    <property type="entry name" value="asn_synth_AEB"/>
    <property type="match status" value="1"/>
</dbReference>
<feature type="site" description="Important for beta-aspartyl-AMP intermediate formation" evidence="10">
    <location>
        <position position="375"/>
    </location>
</feature>
<dbReference type="InterPro" id="IPR014729">
    <property type="entry name" value="Rossmann-like_a/b/a_fold"/>
</dbReference>
<evidence type="ECO:0000256" key="8">
    <source>
        <dbReference type="PIRSR" id="PIRSR001589-1"/>
    </source>
</evidence>
<feature type="domain" description="Glutamine amidotransferase type-2" evidence="11">
    <location>
        <begin position="2"/>
        <end position="215"/>
    </location>
</feature>
<dbReference type="Gene3D" id="3.40.50.620">
    <property type="entry name" value="HUPs"/>
    <property type="match status" value="2"/>
</dbReference>
<dbReference type="Gene3D" id="3.60.20.10">
    <property type="entry name" value="Glutamine Phosphoribosylpyrophosphate, subunit 1, domain 1"/>
    <property type="match status" value="1"/>
</dbReference>
<dbReference type="OrthoDB" id="9763290at2"/>
<keyword evidence="6 8" id="KW-0315">Glutamine amidotransferase</keyword>
<dbReference type="InterPro" id="IPR017932">
    <property type="entry name" value="GATase_2_dom"/>
</dbReference>
<evidence type="ECO:0000256" key="1">
    <source>
        <dbReference type="ARBA" id="ARBA00005187"/>
    </source>
</evidence>
<reference evidence="12 13" key="1">
    <citation type="submission" date="2019-03" db="EMBL/GenBank/DDBJ databases">
        <title>Genomic Encyclopedia of Type Strains, Phase IV (KMG-IV): sequencing the most valuable type-strain genomes for metagenomic binning, comparative biology and taxonomic classification.</title>
        <authorList>
            <person name="Goeker M."/>
        </authorList>
    </citation>
    <scope>NUCLEOTIDE SEQUENCE [LARGE SCALE GENOMIC DNA]</scope>
    <source>
        <strain evidence="12 13">DSM 21100</strain>
    </source>
</reference>
<organism evidence="12 13">
    <name type="scientific">Anseongella ginsenosidimutans</name>
    <dbReference type="NCBI Taxonomy" id="496056"/>
    <lineage>
        <taxon>Bacteria</taxon>
        <taxon>Pseudomonadati</taxon>
        <taxon>Bacteroidota</taxon>
        <taxon>Sphingobacteriia</taxon>
        <taxon>Sphingobacteriales</taxon>
        <taxon>Sphingobacteriaceae</taxon>
        <taxon>Anseongella</taxon>
    </lineage>
</organism>
<evidence type="ECO:0000256" key="5">
    <source>
        <dbReference type="ARBA" id="ARBA00022840"/>
    </source>
</evidence>
<evidence type="ECO:0000256" key="7">
    <source>
        <dbReference type="ARBA" id="ARBA00048741"/>
    </source>
</evidence>
<dbReference type="PIRSF" id="PIRSF001589">
    <property type="entry name" value="Asn_synthetase_glu-h"/>
    <property type="match status" value="1"/>
</dbReference>
<dbReference type="PANTHER" id="PTHR43284">
    <property type="entry name" value="ASPARAGINE SYNTHETASE (GLUTAMINE-HYDROLYZING)"/>
    <property type="match status" value="1"/>
</dbReference>
<dbReference type="PROSITE" id="PS51278">
    <property type="entry name" value="GATASE_TYPE_2"/>
    <property type="match status" value="1"/>
</dbReference>
<dbReference type="CDD" id="cd00712">
    <property type="entry name" value="AsnB"/>
    <property type="match status" value="1"/>
</dbReference>
<comment type="pathway">
    <text evidence="1">Amino-acid biosynthesis; L-asparagine biosynthesis; L-asparagine from L-aspartate (L-Gln route): step 1/1.</text>
</comment>
<evidence type="ECO:0000313" key="12">
    <source>
        <dbReference type="EMBL" id="TCS90214.1"/>
    </source>
</evidence>
<dbReference type="EMBL" id="SMAD01000001">
    <property type="protein sequence ID" value="TCS90214.1"/>
    <property type="molecule type" value="Genomic_DNA"/>
</dbReference>
<dbReference type="CDD" id="cd01991">
    <property type="entry name" value="Asn_synthase_B_C"/>
    <property type="match status" value="1"/>
</dbReference>
<keyword evidence="5 9" id="KW-0067">ATP-binding</keyword>
<evidence type="ECO:0000256" key="3">
    <source>
        <dbReference type="ARBA" id="ARBA00012737"/>
    </source>
</evidence>
<comment type="similarity">
    <text evidence="2">Belongs to the asparagine synthetase family.</text>
</comment>
<comment type="caution">
    <text evidence="12">The sequence shown here is derived from an EMBL/GenBank/DDBJ whole genome shotgun (WGS) entry which is preliminary data.</text>
</comment>
<dbReference type="SUPFAM" id="SSF56235">
    <property type="entry name" value="N-terminal nucleophile aminohydrolases (Ntn hydrolases)"/>
    <property type="match status" value="1"/>
</dbReference>
<evidence type="ECO:0000256" key="2">
    <source>
        <dbReference type="ARBA" id="ARBA00005752"/>
    </source>
</evidence>
<feature type="binding site" evidence="9">
    <location>
        <position position="298"/>
    </location>
    <ligand>
        <name>ATP</name>
        <dbReference type="ChEBI" id="CHEBI:30616"/>
    </ligand>
</feature>
<feature type="binding site" evidence="9">
    <location>
        <position position="103"/>
    </location>
    <ligand>
        <name>L-glutamine</name>
        <dbReference type="ChEBI" id="CHEBI:58359"/>
    </ligand>
</feature>
<accession>A0A4R3KY55</accession>